<protein>
    <submittedName>
        <fullName evidence="3">Uncharacterized protein</fullName>
    </submittedName>
</protein>
<dbReference type="AlphaFoldDB" id="A0A8H2WD85"/>
<keyword evidence="2" id="KW-0812">Transmembrane</keyword>
<evidence type="ECO:0000313" key="3">
    <source>
        <dbReference type="EMBL" id="CAE6356565.1"/>
    </source>
</evidence>
<keyword evidence="2" id="KW-1133">Transmembrane helix</keyword>
<dbReference type="Proteomes" id="UP000663826">
    <property type="component" value="Unassembled WGS sequence"/>
</dbReference>
<evidence type="ECO:0000256" key="1">
    <source>
        <dbReference type="SAM" id="MobiDB-lite"/>
    </source>
</evidence>
<sequence length="804" mass="84142">MSQRTAATVLKLPDSFSGHALAVALLTSVTLCLIMIGLVAPAAGYYQLFILIAVAPVTFIHHITIICLLRKHHNEAVESSLAPEYLTRKTNIGFMALFELVWLAGTAVGFWLYAEYHTSPDMAISTGLAVSSNVIALLECLVLLAFIVLCIRARKEKLQVSGELSLTRAMASLYSLRASQPAVWSQSGIPIKYHGNKLGGERLPFRYNTIIMKGAVAVTMLAALPAAMAALSASSLKISDDTLTLPVSFDPIQAAYWTGLPNHRRTPFAVSPDGKSAFLAFLSATKDAVYVQPVNPTTFAANGDAVKIPNAKEAGGLVAHDDGFAIMVTLPVSGSDAPPNSYPITTLIRYKNGSQAWSTPLNGPGVHVDDGLSASPDMNGDLVYSAESGLYGAYFVVTAYSGWASGHFGDSIQYVNNDGKLQNIPQSSSWGCSHNTGIAFEAASAPPFASVCAEDHGAIWLNTDTRSMNGIKIANENVTNGVSGEPMGGMSGSYSNLAALDGGRYIFAWQSRGAVNLTPDSWMGNGFTQASPRWLNHNVAISTMDAKNKLAGKQAISTVGAASGDDQVNWLTKESGIDHRNVRVAAAGSGQLAVVTWEQLTSPKCDPVPLSCTGTFSGTFAQLVDATGTGSTIGAAVNLGKDVTVSGDIVTIGTKVCWPFVKQTWDMSRPKSSGTAVTKMSFACLTTDGSTAKVAAETSTAEAAASTTPAGPASESSAEPTTAAETSVVETSASEAEPAATSVAEPTSAASESISAAPEPTSTEPESAPTSVAETSSTRRHRPTRYWGRPHWQATPAPAAPTDS</sequence>
<feature type="region of interest" description="Disordered" evidence="1">
    <location>
        <begin position="698"/>
        <end position="804"/>
    </location>
</feature>
<feature type="transmembrane region" description="Helical" evidence="2">
    <location>
        <begin position="20"/>
        <end position="40"/>
    </location>
</feature>
<feature type="transmembrane region" description="Helical" evidence="2">
    <location>
        <begin position="134"/>
        <end position="151"/>
    </location>
</feature>
<reference evidence="3" key="1">
    <citation type="submission" date="2021-01" db="EMBL/GenBank/DDBJ databases">
        <authorList>
            <person name="Kaushik A."/>
        </authorList>
    </citation>
    <scope>NUCLEOTIDE SEQUENCE</scope>
    <source>
        <strain evidence="3">AG1-1B</strain>
    </source>
</reference>
<feature type="transmembrane region" description="Helical" evidence="2">
    <location>
        <begin position="90"/>
        <end position="114"/>
    </location>
</feature>
<evidence type="ECO:0000256" key="2">
    <source>
        <dbReference type="SAM" id="Phobius"/>
    </source>
</evidence>
<feature type="transmembrane region" description="Helical" evidence="2">
    <location>
        <begin position="210"/>
        <end position="231"/>
    </location>
</feature>
<name>A0A8H2WD85_9AGAM</name>
<evidence type="ECO:0000313" key="4">
    <source>
        <dbReference type="Proteomes" id="UP000663826"/>
    </source>
</evidence>
<proteinExistence type="predicted"/>
<gene>
    <name evidence="3" type="ORF">RDB_LOCUS9602</name>
</gene>
<keyword evidence="2" id="KW-0472">Membrane</keyword>
<dbReference type="EMBL" id="CAJMWQ010000397">
    <property type="protein sequence ID" value="CAE6356565.1"/>
    <property type="molecule type" value="Genomic_DNA"/>
</dbReference>
<accession>A0A8H2WD85</accession>
<organism evidence="3 4">
    <name type="scientific">Rhizoctonia solani</name>
    <dbReference type="NCBI Taxonomy" id="456999"/>
    <lineage>
        <taxon>Eukaryota</taxon>
        <taxon>Fungi</taxon>
        <taxon>Dikarya</taxon>
        <taxon>Basidiomycota</taxon>
        <taxon>Agaricomycotina</taxon>
        <taxon>Agaricomycetes</taxon>
        <taxon>Cantharellales</taxon>
        <taxon>Ceratobasidiaceae</taxon>
        <taxon>Rhizoctonia</taxon>
    </lineage>
</organism>
<feature type="transmembrane region" description="Helical" evidence="2">
    <location>
        <begin position="46"/>
        <end position="69"/>
    </location>
</feature>
<feature type="compositionally biased region" description="Low complexity" evidence="1">
    <location>
        <begin position="698"/>
        <end position="771"/>
    </location>
</feature>
<comment type="caution">
    <text evidence="3">The sequence shown here is derived from an EMBL/GenBank/DDBJ whole genome shotgun (WGS) entry which is preliminary data.</text>
</comment>